<reference evidence="3 4" key="1">
    <citation type="journal article" date="2021" name="Elife">
        <title>Chloroplast acquisition without the gene transfer in kleptoplastic sea slugs, Plakobranchus ocellatus.</title>
        <authorList>
            <person name="Maeda T."/>
            <person name="Takahashi S."/>
            <person name="Yoshida T."/>
            <person name="Shimamura S."/>
            <person name="Takaki Y."/>
            <person name="Nagai Y."/>
            <person name="Toyoda A."/>
            <person name="Suzuki Y."/>
            <person name="Arimoto A."/>
            <person name="Ishii H."/>
            <person name="Satoh N."/>
            <person name="Nishiyama T."/>
            <person name="Hasebe M."/>
            <person name="Maruyama T."/>
            <person name="Minagawa J."/>
            <person name="Obokata J."/>
            <person name="Shigenobu S."/>
        </authorList>
    </citation>
    <scope>NUCLEOTIDE SEQUENCE [LARGE SCALE GENOMIC DNA]</scope>
</reference>
<dbReference type="InterPro" id="IPR017330">
    <property type="entry name" value="SPAG7"/>
</dbReference>
<dbReference type="SMART" id="SM00393">
    <property type="entry name" value="R3H"/>
    <property type="match status" value="1"/>
</dbReference>
<organism evidence="3 4">
    <name type="scientific">Elysia marginata</name>
    <dbReference type="NCBI Taxonomy" id="1093978"/>
    <lineage>
        <taxon>Eukaryota</taxon>
        <taxon>Metazoa</taxon>
        <taxon>Spiralia</taxon>
        <taxon>Lophotrochozoa</taxon>
        <taxon>Mollusca</taxon>
        <taxon>Gastropoda</taxon>
        <taxon>Heterobranchia</taxon>
        <taxon>Euthyneura</taxon>
        <taxon>Panpulmonata</taxon>
        <taxon>Sacoglossa</taxon>
        <taxon>Placobranchoidea</taxon>
        <taxon>Plakobranchidae</taxon>
        <taxon>Elysia</taxon>
    </lineage>
</organism>
<evidence type="ECO:0000313" key="4">
    <source>
        <dbReference type="Proteomes" id="UP000762676"/>
    </source>
</evidence>
<dbReference type="GO" id="GO:0003676">
    <property type="term" value="F:nucleic acid binding"/>
    <property type="evidence" value="ECO:0007669"/>
    <property type="project" value="UniProtKB-UniRule"/>
</dbReference>
<name>A0AAV4FJ05_9GAST</name>
<dbReference type="SUPFAM" id="SSF82708">
    <property type="entry name" value="R3H domain"/>
    <property type="match status" value="1"/>
</dbReference>
<dbReference type="PANTHER" id="PTHR13498:SF3">
    <property type="entry name" value="SPERM-ASSOCIATED ANTIGEN 7"/>
    <property type="match status" value="1"/>
</dbReference>
<evidence type="ECO:0000313" key="3">
    <source>
        <dbReference type="EMBL" id="GFR73304.1"/>
    </source>
</evidence>
<proteinExistence type="predicted"/>
<feature type="region of interest" description="Disordered" evidence="1">
    <location>
        <begin position="128"/>
        <end position="155"/>
    </location>
</feature>
<dbReference type="EMBL" id="BMAT01007878">
    <property type="protein sequence ID" value="GFR73304.1"/>
    <property type="molecule type" value="Genomic_DNA"/>
</dbReference>
<gene>
    <name evidence="3" type="ORF">ElyMa_003864400</name>
</gene>
<keyword evidence="4" id="KW-1185">Reference proteome</keyword>
<dbReference type="Gene3D" id="3.30.1370.50">
    <property type="entry name" value="R3H-like domain"/>
    <property type="match status" value="1"/>
</dbReference>
<dbReference type="Proteomes" id="UP000762676">
    <property type="component" value="Unassembled WGS sequence"/>
</dbReference>
<evidence type="ECO:0000256" key="1">
    <source>
        <dbReference type="SAM" id="MobiDB-lite"/>
    </source>
</evidence>
<protein>
    <submittedName>
        <fullName evidence="3">Sperm-associated antigen 7 homolog</fullName>
    </submittedName>
</protein>
<dbReference type="PIRSF" id="PIRSF037943">
    <property type="entry name" value="Sperm-assoc_antigen_PAG7"/>
    <property type="match status" value="1"/>
</dbReference>
<dbReference type="PANTHER" id="PTHR13498">
    <property type="entry name" value="SPERM ASSOCIATED ANTIGEN 7"/>
    <property type="match status" value="1"/>
</dbReference>
<dbReference type="Pfam" id="PF01424">
    <property type="entry name" value="R3H"/>
    <property type="match status" value="1"/>
</dbReference>
<feature type="compositionally biased region" description="Polar residues" evidence="1">
    <location>
        <begin position="221"/>
        <end position="247"/>
    </location>
</feature>
<dbReference type="AlphaFoldDB" id="A0AAV4FJ05"/>
<feature type="region of interest" description="Disordered" evidence="1">
    <location>
        <begin position="1"/>
        <end position="31"/>
    </location>
</feature>
<accession>A0AAV4FJ05</accession>
<feature type="compositionally biased region" description="Basic and acidic residues" evidence="1">
    <location>
        <begin position="128"/>
        <end position="149"/>
    </location>
</feature>
<dbReference type="InterPro" id="IPR036867">
    <property type="entry name" value="R3H_dom_sf"/>
</dbReference>
<dbReference type="CDD" id="cd02636">
    <property type="entry name" value="R3H_sperm-antigen"/>
    <property type="match status" value="1"/>
</dbReference>
<dbReference type="InterPro" id="IPR034068">
    <property type="entry name" value="R3H_sperm-antigen"/>
</dbReference>
<comment type="caution">
    <text evidence="3">The sequence shown here is derived from an EMBL/GenBank/DDBJ whole genome shotgun (WGS) entry which is preliminary data.</text>
</comment>
<feature type="region of interest" description="Disordered" evidence="1">
    <location>
        <begin position="184"/>
        <end position="263"/>
    </location>
</feature>
<dbReference type="PROSITE" id="PS51061">
    <property type="entry name" value="R3H"/>
    <property type="match status" value="1"/>
</dbReference>
<sequence>MADLLGSILGSMEKPPTMGAEERNKAKAQKALLEKQQEAEKKKLDVFRKKMQKSIHDFIKDGKQEKMKFEPMDKVFRAIVHDVAEVAGLTSFSFGLEEQDRYVMLWKKEFAPLDEELLAYRRGEEWDPEKAKELAKQKEAEERLSKGDKQGAGVTPAYNYRDKYKHLIGDEAAKDAAREMQSNTSYGFVPSSHKRDQRTIEQVLADTRAKKRQKLDDSADCSASTGGPSSVGTEPSQDGILSQLKTEATSDELQAESGAATSL</sequence>
<feature type="domain" description="R3H" evidence="2">
    <location>
        <begin position="45"/>
        <end position="108"/>
    </location>
</feature>
<dbReference type="InterPro" id="IPR001374">
    <property type="entry name" value="R3H_dom"/>
</dbReference>
<evidence type="ECO:0000259" key="2">
    <source>
        <dbReference type="PROSITE" id="PS51061"/>
    </source>
</evidence>